<dbReference type="Proteomes" id="UP000241964">
    <property type="component" value="Unassembled WGS sequence"/>
</dbReference>
<protein>
    <recommendedName>
        <fullName evidence="3">Antitoxin YefM</fullName>
    </recommendedName>
</protein>
<dbReference type="EMBL" id="PYAS01000002">
    <property type="protein sequence ID" value="PSL32828.1"/>
    <property type="molecule type" value="Genomic_DNA"/>
</dbReference>
<sequence length="69" mass="7733">MATLIIEGDNDQIATVKAFLKSVGISFRTEQDATDYLLSNSSNKTELLDSIKEARDNNTRKIGLDDIWK</sequence>
<evidence type="ECO:0000313" key="1">
    <source>
        <dbReference type="EMBL" id="PSL32828.1"/>
    </source>
</evidence>
<accession>A0A2P8GFT1</accession>
<dbReference type="AlphaFoldDB" id="A0A2P8GFT1"/>
<name>A0A2P8GFT1_9BACT</name>
<keyword evidence="2" id="KW-1185">Reference proteome</keyword>
<comment type="caution">
    <text evidence="1">The sequence shown here is derived from an EMBL/GenBank/DDBJ whole genome shotgun (WGS) entry which is preliminary data.</text>
</comment>
<evidence type="ECO:0008006" key="3">
    <source>
        <dbReference type="Google" id="ProtNLM"/>
    </source>
</evidence>
<organism evidence="1 2">
    <name type="scientific">Dyadobacter jiangsuensis</name>
    <dbReference type="NCBI Taxonomy" id="1591085"/>
    <lineage>
        <taxon>Bacteria</taxon>
        <taxon>Pseudomonadati</taxon>
        <taxon>Bacteroidota</taxon>
        <taxon>Cytophagia</taxon>
        <taxon>Cytophagales</taxon>
        <taxon>Spirosomataceae</taxon>
        <taxon>Dyadobacter</taxon>
    </lineage>
</organism>
<reference evidence="1 2" key="1">
    <citation type="submission" date="2018-03" db="EMBL/GenBank/DDBJ databases">
        <title>Genomic Encyclopedia of Archaeal and Bacterial Type Strains, Phase II (KMG-II): from individual species to whole genera.</title>
        <authorList>
            <person name="Goeker M."/>
        </authorList>
    </citation>
    <scope>NUCLEOTIDE SEQUENCE [LARGE SCALE GENOMIC DNA]</scope>
    <source>
        <strain evidence="1 2">DSM 29057</strain>
    </source>
</reference>
<evidence type="ECO:0000313" key="2">
    <source>
        <dbReference type="Proteomes" id="UP000241964"/>
    </source>
</evidence>
<gene>
    <name evidence="1" type="ORF">CLV60_102547</name>
</gene>
<proteinExistence type="predicted"/>
<dbReference type="OrthoDB" id="963773at2"/>
<dbReference type="RefSeq" id="WP_106594412.1">
    <property type="nucleotide sequence ID" value="NZ_PYAS01000002.1"/>
</dbReference>